<name>A0A2A6BUH5_PRIPA</name>
<keyword evidence="2" id="KW-1185">Reference proteome</keyword>
<evidence type="ECO:0000313" key="2">
    <source>
        <dbReference type="Proteomes" id="UP000005239"/>
    </source>
</evidence>
<sequence length="199" mass="22641">MLFGVLEDADDDGHSHFSYRHPLAPDGVTSKTVFPDSLTVISIEFYLGSQTRLILAVILTEGIWKNCFRRHAIWSQRDVDMKNDYAHPVPNSFRFVRFLGERPHNGSHAVTTIRKKTESQQFTSSDLNDASRLIAFEDLRGLTPSFVKSIETLPLSQRMNLSKAIVVREERERKEKNCPCKALSDNDSSDPSAHHPRCK</sequence>
<protein>
    <submittedName>
        <fullName evidence="1">Uncharacterized protein</fullName>
    </submittedName>
</protein>
<proteinExistence type="predicted"/>
<accession>A0A8R1YZQ8</accession>
<dbReference type="AlphaFoldDB" id="A0A2A6BUH5"/>
<reference evidence="1" key="2">
    <citation type="submission" date="2022-06" db="UniProtKB">
        <authorList>
            <consortium name="EnsemblMetazoa"/>
        </authorList>
    </citation>
    <scope>IDENTIFICATION</scope>
    <source>
        <strain evidence="1">PS312</strain>
    </source>
</reference>
<organism evidence="1 2">
    <name type="scientific">Pristionchus pacificus</name>
    <name type="common">Parasitic nematode worm</name>
    <dbReference type="NCBI Taxonomy" id="54126"/>
    <lineage>
        <taxon>Eukaryota</taxon>
        <taxon>Metazoa</taxon>
        <taxon>Ecdysozoa</taxon>
        <taxon>Nematoda</taxon>
        <taxon>Chromadorea</taxon>
        <taxon>Rhabditida</taxon>
        <taxon>Rhabditina</taxon>
        <taxon>Diplogasteromorpha</taxon>
        <taxon>Diplogasteroidea</taxon>
        <taxon>Neodiplogasteridae</taxon>
        <taxon>Pristionchus</taxon>
    </lineage>
</organism>
<gene>
    <name evidence="1" type="primary">WBGene00281766</name>
</gene>
<evidence type="ECO:0000313" key="1">
    <source>
        <dbReference type="EnsemblMetazoa" id="PPA43397.1"/>
    </source>
</evidence>
<dbReference type="EnsemblMetazoa" id="PPA43397.1">
    <property type="protein sequence ID" value="PPA43397.1"/>
    <property type="gene ID" value="WBGene00281766"/>
</dbReference>
<accession>A0A2A6BUH5</accession>
<dbReference type="Proteomes" id="UP000005239">
    <property type="component" value="Unassembled WGS sequence"/>
</dbReference>
<reference evidence="2" key="1">
    <citation type="journal article" date="2008" name="Nat. Genet.">
        <title>The Pristionchus pacificus genome provides a unique perspective on nematode lifestyle and parasitism.</title>
        <authorList>
            <person name="Dieterich C."/>
            <person name="Clifton S.W."/>
            <person name="Schuster L.N."/>
            <person name="Chinwalla A."/>
            <person name="Delehaunty K."/>
            <person name="Dinkelacker I."/>
            <person name="Fulton L."/>
            <person name="Fulton R."/>
            <person name="Godfrey J."/>
            <person name="Minx P."/>
            <person name="Mitreva M."/>
            <person name="Roeseler W."/>
            <person name="Tian H."/>
            <person name="Witte H."/>
            <person name="Yang S.P."/>
            <person name="Wilson R.K."/>
            <person name="Sommer R.J."/>
        </authorList>
    </citation>
    <scope>NUCLEOTIDE SEQUENCE [LARGE SCALE GENOMIC DNA]</scope>
    <source>
        <strain evidence="2">PS312</strain>
    </source>
</reference>